<gene>
    <name evidence="2" type="ORF">COY09_01690</name>
</gene>
<dbReference type="EMBL" id="PFOI01000027">
    <property type="protein sequence ID" value="PIZ70994.1"/>
    <property type="molecule type" value="Genomic_DNA"/>
</dbReference>
<organism evidence="2 3">
    <name type="scientific">Candidatus Portnoybacteria bacterium CG_4_10_14_0_2_um_filter_39_11</name>
    <dbReference type="NCBI Taxonomy" id="1974797"/>
    <lineage>
        <taxon>Bacteria</taxon>
        <taxon>Candidatus Portnoyibacteriota</taxon>
    </lineage>
</organism>
<evidence type="ECO:0000313" key="2">
    <source>
        <dbReference type="EMBL" id="PIZ70994.1"/>
    </source>
</evidence>
<reference evidence="3" key="1">
    <citation type="submission" date="2017-09" db="EMBL/GenBank/DDBJ databases">
        <title>Depth-based differentiation of microbial function through sediment-hosted aquifers and enrichment of novel symbionts in the deep terrestrial subsurface.</title>
        <authorList>
            <person name="Probst A.J."/>
            <person name="Ladd B."/>
            <person name="Jarett J.K."/>
            <person name="Geller-Mcgrath D.E."/>
            <person name="Sieber C.M.K."/>
            <person name="Emerson J.B."/>
            <person name="Anantharaman K."/>
            <person name="Thomas B.C."/>
            <person name="Malmstrom R."/>
            <person name="Stieglmeier M."/>
            <person name="Klingl A."/>
            <person name="Woyke T."/>
            <person name="Ryan C.M."/>
            <person name="Banfield J.F."/>
        </authorList>
    </citation>
    <scope>NUCLEOTIDE SEQUENCE [LARGE SCALE GENOMIC DNA]</scope>
</reference>
<keyword evidence="1" id="KW-1133">Transmembrane helix</keyword>
<dbReference type="Proteomes" id="UP000231071">
    <property type="component" value="Unassembled WGS sequence"/>
</dbReference>
<sequence length="168" mass="18436">MYFMPQTNPKPITSKQIVPFWLAAATLLVVAAVIILITSFLVGDMTMPQIAKNNDKDIIQASQQFSYSGQIKSIGVNQLVVLAKTGPNQDKETSVVVNVSDQTQYSGVSVPKTLPSGLSDKQLNELFKTKEISFKDLKVGDQIVAMSKDDVFGKTEMLAIKIQRTNVQ</sequence>
<evidence type="ECO:0000313" key="3">
    <source>
        <dbReference type="Proteomes" id="UP000231071"/>
    </source>
</evidence>
<evidence type="ECO:0000256" key="1">
    <source>
        <dbReference type="SAM" id="Phobius"/>
    </source>
</evidence>
<dbReference type="AlphaFoldDB" id="A0A2M7UIC9"/>
<keyword evidence="1" id="KW-0812">Transmembrane</keyword>
<protein>
    <submittedName>
        <fullName evidence="2">Uncharacterized protein</fullName>
    </submittedName>
</protein>
<feature type="transmembrane region" description="Helical" evidence="1">
    <location>
        <begin position="20"/>
        <end position="42"/>
    </location>
</feature>
<comment type="caution">
    <text evidence="2">The sequence shown here is derived from an EMBL/GenBank/DDBJ whole genome shotgun (WGS) entry which is preliminary data.</text>
</comment>
<keyword evidence="1" id="KW-0472">Membrane</keyword>
<accession>A0A2M7UIC9</accession>
<name>A0A2M7UIC9_9BACT</name>
<proteinExistence type="predicted"/>